<keyword evidence="3" id="KW-0804">Transcription</keyword>
<dbReference type="SUPFAM" id="SSF55781">
    <property type="entry name" value="GAF domain-like"/>
    <property type="match status" value="1"/>
</dbReference>
<dbReference type="PROSITE" id="PS51078">
    <property type="entry name" value="ICLR_ED"/>
    <property type="match status" value="1"/>
</dbReference>
<dbReference type="InterPro" id="IPR036388">
    <property type="entry name" value="WH-like_DNA-bd_sf"/>
</dbReference>
<name>A0A7Y9LSG6_9MICC</name>
<dbReference type="PROSITE" id="PS51077">
    <property type="entry name" value="HTH_ICLR"/>
    <property type="match status" value="1"/>
</dbReference>
<keyword evidence="2 6" id="KW-0238">DNA-binding</keyword>
<evidence type="ECO:0000259" key="5">
    <source>
        <dbReference type="PROSITE" id="PS51078"/>
    </source>
</evidence>
<dbReference type="GO" id="GO:0045892">
    <property type="term" value="P:negative regulation of DNA-templated transcription"/>
    <property type="evidence" value="ECO:0007669"/>
    <property type="project" value="TreeGrafter"/>
</dbReference>
<evidence type="ECO:0000259" key="4">
    <source>
        <dbReference type="PROSITE" id="PS51077"/>
    </source>
</evidence>
<dbReference type="Proteomes" id="UP000521748">
    <property type="component" value="Unassembled WGS sequence"/>
</dbReference>
<dbReference type="EMBL" id="JACBYQ010000001">
    <property type="protein sequence ID" value="NYE94757.1"/>
    <property type="molecule type" value="Genomic_DNA"/>
</dbReference>
<dbReference type="AlphaFoldDB" id="A0A7Y9LSG6"/>
<comment type="caution">
    <text evidence="6">The sequence shown here is derived from an EMBL/GenBank/DDBJ whole genome shotgun (WGS) entry which is preliminary data.</text>
</comment>
<protein>
    <submittedName>
        <fullName evidence="6">DNA-binding IclR family transcriptional regulator</fullName>
    </submittedName>
</protein>
<dbReference type="GO" id="GO:0003700">
    <property type="term" value="F:DNA-binding transcription factor activity"/>
    <property type="evidence" value="ECO:0007669"/>
    <property type="project" value="TreeGrafter"/>
</dbReference>
<dbReference type="SMART" id="SM00346">
    <property type="entry name" value="HTH_ICLR"/>
    <property type="match status" value="1"/>
</dbReference>
<dbReference type="InterPro" id="IPR011991">
    <property type="entry name" value="ArsR-like_HTH"/>
</dbReference>
<reference evidence="6 7" key="1">
    <citation type="submission" date="2020-07" db="EMBL/GenBank/DDBJ databases">
        <title>Sequencing the genomes of 1000 actinobacteria strains.</title>
        <authorList>
            <person name="Klenk H.-P."/>
        </authorList>
    </citation>
    <scope>NUCLEOTIDE SEQUENCE [LARGE SCALE GENOMIC DNA]</scope>
    <source>
        <strain evidence="6 7">DSM 102047</strain>
    </source>
</reference>
<dbReference type="SUPFAM" id="SSF46785">
    <property type="entry name" value="Winged helix' DNA-binding domain"/>
    <property type="match status" value="1"/>
</dbReference>
<organism evidence="6 7">
    <name type="scientific">Psychromicrobium silvestre</name>
    <dbReference type="NCBI Taxonomy" id="1645614"/>
    <lineage>
        <taxon>Bacteria</taxon>
        <taxon>Bacillati</taxon>
        <taxon>Actinomycetota</taxon>
        <taxon>Actinomycetes</taxon>
        <taxon>Micrococcales</taxon>
        <taxon>Micrococcaceae</taxon>
        <taxon>Psychromicrobium</taxon>
    </lineage>
</organism>
<sequence>MVDPESKAPAHSQTLSRGIRLLEILAQAGTPMTIAELATELGVHRSIAYRILRTLEDHSLVLRDDAGRVTPGAGLAILARSVSRDLQTVALPELHRLAEELGMTAFIGVWDRLDCVTLVTVEPPHTGATVAQRPGTRHPLSLGAPGIAIQSAMDPAQWNRLAPGQPYRTEVTAARAAGYALSHDEVIPGLNSMAAPIRIPGGKPAALAVVYIRSELPEAKVGARLAESADKISTLLR</sequence>
<gene>
    <name evidence="6" type="ORF">FHU41_000978</name>
</gene>
<dbReference type="InterPro" id="IPR036390">
    <property type="entry name" value="WH_DNA-bd_sf"/>
</dbReference>
<dbReference type="GO" id="GO:0003677">
    <property type="term" value="F:DNA binding"/>
    <property type="evidence" value="ECO:0007669"/>
    <property type="project" value="UniProtKB-KW"/>
</dbReference>
<proteinExistence type="predicted"/>
<keyword evidence="7" id="KW-1185">Reference proteome</keyword>
<dbReference type="CDD" id="cd00090">
    <property type="entry name" value="HTH_ARSR"/>
    <property type="match status" value="1"/>
</dbReference>
<dbReference type="PANTHER" id="PTHR30136">
    <property type="entry name" value="HELIX-TURN-HELIX TRANSCRIPTIONAL REGULATOR, ICLR FAMILY"/>
    <property type="match status" value="1"/>
</dbReference>
<dbReference type="RefSeq" id="WP_179388480.1">
    <property type="nucleotide sequence ID" value="NZ_JACBYQ010000001.1"/>
</dbReference>
<dbReference type="InterPro" id="IPR014757">
    <property type="entry name" value="Tscrpt_reg_IclR_C"/>
</dbReference>
<dbReference type="PANTHER" id="PTHR30136:SF24">
    <property type="entry name" value="HTH-TYPE TRANSCRIPTIONAL REPRESSOR ALLR"/>
    <property type="match status" value="1"/>
</dbReference>
<dbReference type="Pfam" id="PF09339">
    <property type="entry name" value="HTH_IclR"/>
    <property type="match status" value="1"/>
</dbReference>
<evidence type="ECO:0000256" key="3">
    <source>
        <dbReference type="ARBA" id="ARBA00023163"/>
    </source>
</evidence>
<feature type="domain" description="IclR-ED" evidence="5">
    <location>
        <begin position="73"/>
        <end position="237"/>
    </location>
</feature>
<dbReference type="Gene3D" id="3.30.450.40">
    <property type="match status" value="1"/>
</dbReference>
<dbReference type="InterPro" id="IPR029016">
    <property type="entry name" value="GAF-like_dom_sf"/>
</dbReference>
<dbReference type="InterPro" id="IPR005471">
    <property type="entry name" value="Tscrpt_reg_IclR_N"/>
</dbReference>
<evidence type="ECO:0000313" key="6">
    <source>
        <dbReference type="EMBL" id="NYE94757.1"/>
    </source>
</evidence>
<evidence type="ECO:0000256" key="2">
    <source>
        <dbReference type="ARBA" id="ARBA00023125"/>
    </source>
</evidence>
<feature type="domain" description="HTH iclR-type" evidence="4">
    <location>
        <begin position="12"/>
        <end position="73"/>
    </location>
</feature>
<dbReference type="Gene3D" id="1.10.10.10">
    <property type="entry name" value="Winged helix-like DNA-binding domain superfamily/Winged helix DNA-binding domain"/>
    <property type="match status" value="1"/>
</dbReference>
<evidence type="ECO:0000256" key="1">
    <source>
        <dbReference type="ARBA" id="ARBA00023015"/>
    </source>
</evidence>
<accession>A0A7Y9LSG6</accession>
<keyword evidence="1" id="KW-0805">Transcription regulation</keyword>
<dbReference type="Pfam" id="PF01614">
    <property type="entry name" value="IclR_C"/>
    <property type="match status" value="1"/>
</dbReference>
<dbReference type="InterPro" id="IPR050707">
    <property type="entry name" value="HTH_MetabolicPath_Reg"/>
</dbReference>
<evidence type="ECO:0000313" key="7">
    <source>
        <dbReference type="Proteomes" id="UP000521748"/>
    </source>
</evidence>